<dbReference type="GeneID" id="108683398"/>
<feature type="transmembrane region" description="Helical" evidence="23">
    <location>
        <begin position="501"/>
        <end position="519"/>
    </location>
</feature>
<evidence type="ECO:0000256" key="22">
    <source>
        <dbReference type="SAM" id="MobiDB-lite"/>
    </source>
</evidence>
<dbReference type="GO" id="GO:0006882">
    <property type="term" value="P:intracellular zinc ion homeostasis"/>
    <property type="evidence" value="ECO:0007669"/>
    <property type="project" value="TreeGrafter"/>
</dbReference>
<evidence type="ECO:0000256" key="11">
    <source>
        <dbReference type="ARBA" id="ARBA00022989"/>
    </source>
</evidence>
<dbReference type="InterPro" id="IPR037129">
    <property type="entry name" value="XPA_sf"/>
</dbReference>
<evidence type="ECO:0000256" key="21">
    <source>
        <dbReference type="ARBA" id="ARBA00048349"/>
    </source>
</evidence>
<keyword evidence="6" id="KW-0050">Antiport</keyword>
<evidence type="ECO:0000256" key="16">
    <source>
        <dbReference type="ARBA" id="ARBA00023163"/>
    </source>
</evidence>
<dbReference type="Gene3D" id="1.20.1510.10">
    <property type="entry name" value="Cation efflux protein transmembrane domain"/>
    <property type="match status" value="1"/>
</dbReference>
<dbReference type="RefSeq" id="XP_018028200.1">
    <property type="nucleotide sequence ID" value="XM_018172711.2"/>
</dbReference>
<evidence type="ECO:0000256" key="10">
    <source>
        <dbReference type="ARBA" id="ARBA00022906"/>
    </source>
</evidence>
<dbReference type="InterPro" id="IPR009061">
    <property type="entry name" value="DNA-bd_dom_put_sf"/>
</dbReference>
<dbReference type="GO" id="GO:0005634">
    <property type="term" value="C:nucleus"/>
    <property type="evidence" value="ECO:0007669"/>
    <property type="project" value="UniProtKB-SubCell"/>
</dbReference>
<evidence type="ECO:0000256" key="3">
    <source>
        <dbReference type="ARBA" id="ARBA00004240"/>
    </source>
</evidence>
<evidence type="ECO:0000256" key="1">
    <source>
        <dbReference type="ARBA" id="ARBA00004123"/>
    </source>
</evidence>
<feature type="region of interest" description="Disordered" evidence="22">
    <location>
        <begin position="111"/>
        <end position="165"/>
    </location>
</feature>
<comment type="subcellular location">
    <subcellularLocation>
        <location evidence="3">Endoplasmic reticulum</location>
    </subcellularLocation>
    <subcellularLocation>
        <location evidence="2">Mitochondrion membrane</location>
        <topology evidence="2">Multi-pass membrane protein</topology>
    </subcellularLocation>
    <subcellularLocation>
        <location evidence="1">Nucleus</location>
    </subcellularLocation>
</comment>
<keyword evidence="12" id="KW-0805">Transcription regulation</keyword>
<proteinExistence type="inferred from homology"/>
<dbReference type="GO" id="GO:0006829">
    <property type="term" value="P:zinc ion transport"/>
    <property type="evidence" value="ECO:0007669"/>
    <property type="project" value="UniProtKB-KW"/>
</dbReference>
<evidence type="ECO:0000256" key="12">
    <source>
        <dbReference type="ARBA" id="ARBA00023015"/>
    </source>
</evidence>
<keyword evidence="15 23" id="KW-0472">Membrane</keyword>
<feature type="compositionally biased region" description="Low complexity" evidence="22">
    <location>
        <begin position="114"/>
        <end position="125"/>
    </location>
</feature>
<dbReference type="PANTHER" id="PTHR13414">
    <property type="entry name" value="HUEL-CATION TRANSPORTER"/>
    <property type="match status" value="1"/>
</dbReference>
<dbReference type="AlphaFoldDB" id="A0A8B7PQC4"/>
<evidence type="ECO:0000256" key="15">
    <source>
        <dbReference type="ARBA" id="ARBA00023136"/>
    </source>
</evidence>
<feature type="transmembrane region" description="Helical" evidence="23">
    <location>
        <begin position="419"/>
        <end position="444"/>
    </location>
</feature>
<evidence type="ECO:0000256" key="14">
    <source>
        <dbReference type="ARBA" id="ARBA00023128"/>
    </source>
</evidence>
<dbReference type="KEGG" id="hazt:108683398"/>
<gene>
    <name evidence="26" type="primary">LOC108683398</name>
</gene>
<keyword evidence="9" id="KW-0862">Zinc</keyword>
<dbReference type="SUPFAM" id="SSF46955">
    <property type="entry name" value="Putative DNA-binding domain"/>
    <property type="match status" value="1"/>
</dbReference>
<keyword evidence="13" id="KW-0406">Ion transport</keyword>
<dbReference type="InterPro" id="IPR027469">
    <property type="entry name" value="Cation_efflux_TMD_sf"/>
</dbReference>
<accession>A0A8B7PQC4</accession>
<protein>
    <recommendedName>
        <fullName evidence="19">Proton-coupled zinc antiporter SLC30A9, mitochondrial</fullName>
    </recommendedName>
    <alternativeName>
        <fullName evidence="18">Solute carrier family 30 member 9</fullName>
    </alternativeName>
    <alternativeName>
        <fullName evidence="20">Zinc transporter 9</fullName>
    </alternativeName>
</protein>
<evidence type="ECO:0000256" key="19">
    <source>
        <dbReference type="ARBA" id="ARBA00034845"/>
    </source>
</evidence>
<name>A0A8B7PQC4_HYAAZ</name>
<feature type="compositionally biased region" description="Polar residues" evidence="22">
    <location>
        <begin position="126"/>
        <end position="135"/>
    </location>
</feature>
<evidence type="ECO:0000256" key="2">
    <source>
        <dbReference type="ARBA" id="ARBA00004225"/>
    </source>
</evidence>
<evidence type="ECO:0000256" key="17">
    <source>
        <dbReference type="ARBA" id="ARBA00023242"/>
    </source>
</evidence>
<evidence type="ECO:0000256" key="23">
    <source>
        <dbReference type="SAM" id="Phobius"/>
    </source>
</evidence>
<evidence type="ECO:0000313" key="25">
    <source>
        <dbReference type="Proteomes" id="UP000694843"/>
    </source>
</evidence>
<dbReference type="InterPro" id="IPR058533">
    <property type="entry name" value="Cation_efflux_TM"/>
</dbReference>
<keyword evidence="10" id="KW-0864">Zinc transport</keyword>
<keyword evidence="8" id="KW-0256">Endoplasmic reticulum</keyword>
<dbReference type="InterPro" id="IPR040177">
    <property type="entry name" value="SLC30A9"/>
</dbReference>
<keyword evidence="5" id="KW-0813">Transport</keyword>
<evidence type="ECO:0000256" key="9">
    <source>
        <dbReference type="ARBA" id="ARBA00022833"/>
    </source>
</evidence>
<dbReference type="OrthoDB" id="435980at2759"/>
<organism evidence="25 26">
    <name type="scientific">Hyalella azteca</name>
    <name type="common">Amphipod</name>
    <dbReference type="NCBI Taxonomy" id="294128"/>
    <lineage>
        <taxon>Eukaryota</taxon>
        <taxon>Metazoa</taxon>
        <taxon>Ecdysozoa</taxon>
        <taxon>Arthropoda</taxon>
        <taxon>Crustacea</taxon>
        <taxon>Multicrustacea</taxon>
        <taxon>Malacostraca</taxon>
        <taxon>Eumalacostraca</taxon>
        <taxon>Peracarida</taxon>
        <taxon>Amphipoda</taxon>
        <taxon>Senticaudata</taxon>
        <taxon>Talitrida</taxon>
        <taxon>Talitroidea</taxon>
        <taxon>Hyalellidae</taxon>
        <taxon>Hyalella</taxon>
    </lineage>
</organism>
<dbReference type="GO" id="GO:0031966">
    <property type="term" value="C:mitochondrial membrane"/>
    <property type="evidence" value="ECO:0007669"/>
    <property type="project" value="UniProtKB-SubCell"/>
</dbReference>
<reference evidence="26" key="1">
    <citation type="submission" date="2025-08" db="UniProtKB">
        <authorList>
            <consortium name="RefSeq"/>
        </authorList>
    </citation>
    <scope>IDENTIFICATION</scope>
    <source>
        <tissue evidence="26">Whole organism</tissue>
    </source>
</reference>
<dbReference type="SUPFAM" id="SSF161111">
    <property type="entry name" value="Cation efflux protein transmembrane domain-like"/>
    <property type="match status" value="1"/>
</dbReference>
<feature type="domain" description="Cation efflux protein transmembrane" evidence="24">
    <location>
        <begin position="319"/>
        <end position="524"/>
    </location>
</feature>
<dbReference type="CTD" id="36393"/>
<evidence type="ECO:0000256" key="4">
    <source>
        <dbReference type="ARBA" id="ARBA00008873"/>
    </source>
</evidence>
<dbReference type="InterPro" id="IPR002524">
    <property type="entry name" value="Cation_efflux"/>
</dbReference>
<comment type="similarity">
    <text evidence="4">Belongs to the cation diffusion facilitator (CDF) transporter (TC 2.A.4) family. SLC30A subfamily.</text>
</comment>
<feature type="transmembrane region" description="Helical" evidence="23">
    <location>
        <begin position="384"/>
        <end position="407"/>
    </location>
</feature>
<keyword evidence="11 23" id="KW-1133">Transmembrane helix</keyword>
<feature type="transmembrane region" description="Helical" evidence="23">
    <location>
        <begin position="476"/>
        <end position="495"/>
    </location>
</feature>
<dbReference type="Pfam" id="PF01545">
    <property type="entry name" value="Cation_efflux"/>
    <property type="match status" value="1"/>
</dbReference>
<evidence type="ECO:0000256" key="6">
    <source>
        <dbReference type="ARBA" id="ARBA00022449"/>
    </source>
</evidence>
<evidence type="ECO:0000256" key="18">
    <source>
        <dbReference type="ARBA" id="ARBA00033405"/>
    </source>
</evidence>
<dbReference type="GO" id="GO:0005783">
    <property type="term" value="C:endoplasmic reticulum"/>
    <property type="evidence" value="ECO:0007669"/>
    <property type="project" value="UniProtKB-SubCell"/>
</dbReference>
<evidence type="ECO:0000259" key="24">
    <source>
        <dbReference type="Pfam" id="PF01545"/>
    </source>
</evidence>
<comment type="catalytic activity">
    <reaction evidence="21">
        <text>Zn(2+)(in) + 2 H(+)(out) = Zn(2+)(out) + 2 H(+)(in)</text>
        <dbReference type="Rhea" id="RHEA:72627"/>
        <dbReference type="ChEBI" id="CHEBI:15378"/>
        <dbReference type="ChEBI" id="CHEBI:29105"/>
    </reaction>
</comment>
<evidence type="ECO:0000256" key="20">
    <source>
        <dbReference type="ARBA" id="ARBA00034922"/>
    </source>
</evidence>
<evidence type="ECO:0000256" key="7">
    <source>
        <dbReference type="ARBA" id="ARBA00022692"/>
    </source>
</evidence>
<dbReference type="GO" id="GO:0015297">
    <property type="term" value="F:antiporter activity"/>
    <property type="evidence" value="ECO:0007669"/>
    <property type="project" value="UniProtKB-KW"/>
</dbReference>
<evidence type="ECO:0000256" key="5">
    <source>
        <dbReference type="ARBA" id="ARBA00022448"/>
    </source>
</evidence>
<evidence type="ECO:0000256" key="8">
    <source>
        <dbReference type="ARBA" id="ARBA00022824"/>
    </source>
</evidence>
<feature type="region of interest" description="Disordered" evidence="22">
    <location>
        <begin position="283"/>
        <end position="306"/>
    </location>
</feature>
<keyword evidence="16" id="KW-0804">Transcription</keyword>
<keyword evidence="14" id="KW-0496">Mitochondrion</keyword>
<keyword evidence="17" id="KW-0539">Nucleus</keyword>
<evidence type="ECO:0000313" key="26">
    <source>
        <dbReference type="RefSeq" id="XP_018028200.1"/>
    </source>
</evidence>
<dbReference type="PANTHER" id="PTHR13414:SF9">
    <property type="entry name" value="PROTON-COUPLED ZINC ANTIPORTER SLC30A9, MITOCHONDRIAL"/>
    <property type="match status" value="1"/>
</dbReference>
<dbReference type="NCBIfam" id="TIGR01297">
    <property type="entry name" value="CDF"/>
    <property type="match status" value="1"/>
</dbReference>
<dbReference type="Gene3D" id="3.90.530.10">
    <property type="entry name" value="XPA C-terminal domain"/>
    <property type="match status" value="1"/>
</dbReference>
<dbReference type="OMA" id="HSMFSEC"/>
<keyword evidence="25" id="KW-1185">Reference proteome</keyword>
<dbReference type="Proteomes" id="UP000694843">
    <property type="component" value="Unplaced"/>
</dbReference>
<dbReference type="GO" id="GO:0008324">
    <property type="term" value="F:monoatomic cation transmembrane transporter activity"/>
    <property type="evidence" value="ECO:0007669"/>
    <property type="project" value="InterPro"/>
</dbReference>
<sequence>MLRMPQATLLGSSAVVALLKLQSRGHKIYLCSGLNSQFLDQLPQTSRLPLPLLQVRCCHRFMASQSNVIPRPIISPSLCNYHFTRSHGVSCPSYDTRRSIWTSKVINTNKSSDTNLLPNNGNTNPIPETQSSQLEPSIDAESPRVSIAESGSIDGTKLSDEVPSPVSTAARLKDAVIKRVMPRPKEKQSLVSTERNFITAVRAMSEFLLTPADLQGIRNTKRRSPFDNQPRITVYWMKDVEKKALERWGSLEAIEKEKLKREESQRQRKNLFNLRRLLQEIKLQQPPTPASSAGPELGSRTPNKELNDQLHASGRVVYTAVTINGINCLLKFGAWMYTGSACLFAEALHSFADTSNQLILAYGIHKSMQRANPEHPYGFSNMPYVSSLISGAMIFCLGAGVSVYHGIAGLMSPPEVVPLYWAFCILGGSLVTEGGTLIMAVHAIRKGARQQNMSFKDYVLNGEDPSVNVVLMEDTAAVVGVGVALTCLSLTSVLGTTTPDAFGSCIIGGLLGLVAAFIIRSNIGPLVGRSIPQRELLHMNRIMEQDVMVRALHDVKGIDMGTGLVRYKAEVDFDGRELTRAFIEKQSFETLMMELDSCSTPEEKRTFLLNFGENVVDTLGAEIDRIEQSLKKAHPEVRHCDLEIL</sequence>
<keyword evidence="7 23" id="KW-0812">Transmembrane</keyword>
<evidence type="ECO:0000256" key="13">
    <source>
        <dbReference type="ARBA" id="ARBA00023065"/>
    </source>
</evidence>
<dbReference type="CDD" id="cd21078">
    <property type="entry name" value="NTD_ZNT9"/>
    <property type="match status" value="1"/>
</dbReference>